<evidence type="ECO:0000256" key="1">
    <source>
        <dbReference type="ARBA" id="ARBA00004496"/>
    </source>
</evidence>
<dbReference type="PANTHER" id="PTHR11579:SF0">
    <property type="entry name" value="PROTEIN-L-ISOASPARTATE(D-ASPARTATE) O-METHYLTRANSFERASE"/>
    <property type="match status" value="1"/>
</dbReference>
<dbReference type="EMBL" id="GHBR01001447">
    <property type="protein sequence ID" value="NDJ96682.1"/>
    <property type="molecule type" value="Transcribed_RNA"/>
</dbReference>
<evidence type="ECO:0000313" key="8">
    <source>
        <dbReference type="EMBL" id="NDJ96682.1"/>
    </source>
</evidence>
<dbReference type="InterPro" id="IPR029063">
    <property type="entry name" value="SAM-dependent_MTases_sf"/>
</dbReference>
<dbReference type="InterPro" id="IPR000682">
    <property type="entry name" value="PCMT"/>
</dbReference>
<dbReference type="EC" id="2.1.1.77" evidence="3"/>
<evidence type="ECO:0000256" key="3">
    <source>
        <dbReference type="ARBA" id="ARBA00011890"/>
    </source>
</evidence>
<reference evidence="8" key="1">
    <citation type="submission" date="2018-11" db="EMBL/GenBank/DDBJ databases">
        <title>Myxobolus squamalis genome and transcriptome.</title>
        <authorList>
            <person name="Yahalomi D."/>
            <person name="Atkinson S.D."/>
            <person name="Neuhof M."/>
            <person name="Chang E.S."/>
            <person name="Philippe H."/>
            <person name="Cartwright P."/>
            <person name="Bartholomew J.L."/>
            <person name="Huchon D."/>
        </authorList>
    </citation>
    <scope>NUCLEOTIDE SEQUENCE</scope>
    <source>
        <strain evidence="8">71B08</strain>
        <tissue evidence="8">Whole</tissue>
    </source>
</reference>
<proteinExistence type="inferred from homology"/>
<name>A0A6B2FZK3_MYXSQ</name>
<protein>
    <recommendedName>
        <fullName evidence="3">protein-L-isoaspartate(D-aspartate) O-methyltransferase</fullName>
        <ecNumber evidence="3">2.1.1.77</ecNumber>
    </recommendedName>
</protein>
<comment type="subcellular location">
    <subcellularLocation>
        <location evidence="1">Cytoplasm</location>
    </subcellularLocation>
</comment>
<keyword evidence="5" id="KW-0489">Methyltransferase</keyword>
<evidence type="ECO:0000256" key="5">
    <source>
        <dbReference type="ARBA" id="ARBA00022603"/>
    </source>
</evidence>
<evidence type="ECO:0000256" key="6">
    <source>
        <dbReference type="ARBA" id="ARBA00022679"/>
    </source>
</evidence>
<sequence length="115" mass="13090">MPRCKVLEIGTGSGYLTLCMAMMNNFSGFVHSIELVQELSDNAKRNICRAGYGMVINRSIKLYGRWRYFMIIEVGDFHNLLYDFLSLDVAYVGGSLLESPLYVISLELFTLSFLK</sequence>
<comment type="similarity">
    <text evidence="2">Belongs to the methyltransferase superfamily. L-isoaspartyl/D-aspartyl protein methyltransferase family.</text>
</comment>
<keyword evidence="6" id="KW-0808">Transferase</keyword>
<dbReference type="GO" id="GO:0004719">
    <property type="term" value="F:protein-L-isoaspartate (D-aspartate) O-methyltransferase activity"/>
    <property type="evidence" value="ECO:0007669"/>
    <property type="project" value="UniProtKB-EC"/>
</dbReference>
<accession>A0A6B2FZK3</accession>
<dbReference type="Pfam" id="PF01135">
    <property type="entry name" value="PCMT"/>
    <property type="match status" value="1"/>
</dbReference>
<evidence type="ECO:0000256" key="7">
    <source>
        <dbReference type="ARBA" id="ARBA00022691"/>
    </source>
</evidence>
<dbReference type="GO" id="GO:0032259">
    <property type="term" value="P:methylation"/>
    <property type="evidence" value="ECO:0007669"/>
    <property type="project" value="UniProtKB-KW"/>
</dbReference>
<dbReference type="AlphaFoldDB" id="A0A6B2FZK3"/>
<organism evidence="8">
    <name type="scientific">Myxobolus squamalis</name>
    <name type="common">Myxosporean</name>
    <dbReference type="NCBI Taxonomy" id="59785"/>
    <lineage>
        <taxon>Eukaryota</taxon>
        <taxon>Metazoa</taxon>
        <taxon>Cnidaria</taxon>
        <taxon>Myxozoa</taxon>
        <taxon>Myxosporea</taxon>
        <taxon>Bivalvulida</taxon>
        <taxon>Platysporina</taxon>
        <taxon>Myxobolidae</taxon>
        <taxon>Myxobolus</taxon>
    </lineage>
</organism>
<evidence type="ECO:0000256" key="4">
    <source>
        <dbReference type="ARBA" id="ARBA00022490"/>
    </source>
</evidence>
<keyword evidence="4" id="KW-0963">Cytoplasm</keyword>
<keyword evidence="7" id="KW-0949">S-adenosyl-L-methionine</keyword>
<dbReference type="PANTHER" id="PTHR11579">
    <property type="entry name" value="PROTEIN-L-ISOASPARTATE O-METHYLTRANSFERASE"/>
    <property type="match status" value="1"/>
</dbReference>
<dbReference type="SUPFAM" id="SSF53335">
    <property type="entry name" value="S-adenosyl-L-methionine-dependent methyltransferases"/>
    <property type="match status" value="1"/>
</dbReference>
<dbReference type="Gene3D" id="3.40.50.150">
    <property type="entry name" value="Vaccinia Virus protein VP39"/>
    <property type="match status" value="1"/>
</dbReference>
<dbReference type="GO" id="GO:0005737">
    <property type="term" value="C:cytoplasm"/>
    <property type="evidence" value="ECO:0007669"/>
    <property type="project" value="UniProtKB-SubCell"/>
</dbReference>
<evidence type="ECO:0000256" key="2">
    <source>
        <dbReference type="ARBA" id="ARBA00005369"/>
    </source>
</evidence>